<dbReference type="EMBL" id="HG917868">
    <property type="protein sequence ID" value="CDM68934.1"/>
    <property type="molecule type" value="Genomic_DNA"/>
</dbReference>
<accession>W6RZB7</accession>
<organism evidence="5 6">
    <name type="scientific">Clostridium bornimense</name>
    <dbReference type="NCBI Taxonomy" id="1216932"/>
    <lineage>
        <taxon>Bacteria</taxon>
        <taxon>Bacillati</taxon>
        <taxon>Bacillota</taxon>
        <taxon>Clostridia</taxon>
        <taxon>Eubacteriales</taxon>
        <taxon>Clostridiaceae</taxon>
        <taxon>Clostridium</taxon>
    </lineage>
</organism>
<dbReference type="PROSITE" id="PS00041">
    <property type="entry name" value="HTH_ARAC_FAMILY_1"/>
    <property type="match status" value="1"/>
</dbReference>
<dbReference type="RefSeq" id="WP_044038465.1">
    <property type="nucleotide sequence ID" value="NZ_HG917868.1"/>
</dbReference>
<dbReference type="SUPFAM" id="SSF51215">
    <property type="entry name" value="Regulatory protein AraC"/>
    <property type="match status" value="1"/>
</dbReference>
<dbReference type="InterPro" id="IPR037923">
    <property type="entry name" value="HTH-like"/>
</dbReference>
<evidence type="ECO:0000259" key="4">
    <source>
        <dbReference type="PROSITE" id="PS01124"/>
    </source>
</evidence>
<dbReference type="InterPro" id="IPR018060">
    <property type="entry name" value="HTH_AraC"/>
</dbReference>
<protein>
    <submittedName>
        <fullName evidence="5">Transcriptional regulator AraC family</fullName>
    </submittedName>
</protein>
<feature type="domain" description="HTH araC/xylS-type" evidence="4">
    <location>
        <begin position="200"/>
        <end position="298"/>
    </location>
</feature>
<evidence type="ECO:0000313" key="6">
    <source>
        <dbReference type="Proteomes" id="UP000019426"/>
    </source>
</evidence>
<keyword evidence="1" id="KW-0805">Transcription regulation</keyword>
<dbReference type="InterPro" id="IPR018062">
    <property type="entry name" value="HTH_AraC-typ_CS"/>
</dbReference>
<proteinExistence type="predicted"/>
<dbReference type="OrthoDB" id="9791615at2"/>
<dbReference type="Proteomes" id="UP000019426">
    <property type="component" value="Chromosome M2/40_rep1"/>
</dbReference>
<dbReference type="InterPro" id="IPR009057">
    <property type="entry name" value="Homeodomain-like_sf"/>
</dbReference>
<keyword evidence="6" id="KW-1185">Reference proteome</keyword>
<name>W6RZB7_9CLOT</name>
<gene>
    <name evidence="5" type="ORF">CM240_1776</name>
</gene>
<evidence type="ECO:0000256" key="3">
    <source>
        <dbReference type="ARBA" id="ARBA00023163"/>
    </source>
</evidence>
<evidence type="ECO:0000256" key="2">
    <source>
        <dbReference type="ARBA" id="ARBA00023125"/>
    </source>
</evidence>
<evidence type="ECO:0000313" key="5">
    <source>
        <dbReference type="EMBL" id="CDM68934.1"/>
    </source>
</evidence>
<dbReference type="PANTHER" id="PTHR43280">
    <property type="entry name" value="ARAC-FAMILY TRANSCRIPTIONAL REGULATOR"/>
    <property type="match status" value="1"/>
</dbReference>
<dbReference type="eggNOG" id="COG1917">
    <property type="taxonomic scope" value="Bacteria"/>
</dbReference>
<dbReference type="Pfam" id="PF02311">
    <property type="entry name" value="AraC_binding"/>
    <property type="match status" value="1"/>
</dbReference>
<dbReference type="PROSITE" id="PS01124">
    <property type="entry name" value="HTH_ARAC_FAMILY_2"/>
    <property type="match status" value="1"/>
</dbReference>
<dbReference type="Pfam" id="PF12833">
    <property type="entry name" value="HTH_18"/>
    <property type="match status" value="1"/>
</dbReference>
<reference evidence="5 6" key="1">
    <citation type="submission" date="2013-11" db="EMBL/GenBank/DDBJ databases">
        <title>Complete genome sequence of Clostridum sp. M2/40.</title>
        <authorList>
            <person name="Wibberg D."/>
            <person name="Puehler A."/>
            <person name="Schlueter A."/>
        </authorList>
    </citation>
    <scope>NUCLEOTIDE SEQUENCE [LARGE SCALE GENOMIC DNA]</scope>
    <source>
        <strain evidence="6">M2/40</strain>
    </source>
</reference>
<dbReference type="GO" id="GO:0043565">
    <property type="term" value="F:sequence-specific DNA binding"/>
    <property type="evidence" value="ECO:0007669"/>
    <property type="project" value="InterPro"/>
</dbReference>
<dbReference type="PANTHER" id="PTHR43280:SF2">
    <property type="entry name" value="HTH-TYPE TRANSCRIPTIONAL REGULATOR EXSA"/>
    <property type="match status" value="1"/>
</dbReference>
<dbReference type="eggNOG" id="COG2207">
    <property type="taxonomic scope" value="Bacteria"/>
</dbReference>
<dbReference type="Gene3D" id="2.60.120.10">
    <property type="entry name" value="Jelly Rolls"/>
    <property type="match status" value="1"/>
</dbReference>
<dbReference type="SMART" id="SM00342">
    <property type="entry name" value="HTH_ARAC"/>
    <property type="match status" value="1"/>
</dbReference>
<keyword evidence="2" id="KW-0238">DNA-binding</keyword>
<dbReference type="Gene3D" id="1.10.10.60">
    <property type="entry name" value="Homeodomain-like"/>
    <property type="match status" value="2"/>
</dbReference>
<dbReference type="STRING" id="1216932.CM240_1776"/>
<dbReference type="PATRIC" id="fig|1216932.3.peg.1770"/>
<sequence length="301" mass="34290">MNTPRLLSSTNEPLILPDGLEVKTHGTTNIPYTVYRGSIPDYLPSYPLHYHDELEIIYCVSGSGCILISGESYVITSEDFVIILPDQVHSIESITEPFEYFNILFKFSIIESEREDNFIYQQYMAPFAKGSVVVPSIIKRDSPLSEQLSPHILPLIDEGKKISLLLVKSHLYAIIDILNSIAVTIDKKSDSNHKTNEFLRQAVQYINDYYSEKVQISEVSAFCGYSKSHFMKLFKDLTGTSFSQYLVRFRLEKAAGLLRSTDKSIINIATLCGFFNASYFTRAFIKQYQSTPSVYRSSWND</sequence>
<evidence type="ECO:0000256" key="1">
    <source>
        <dbReference type="ARBA" id="ARBA00023015"/>
    </source>
</evidence>
<dbReference type="GO" id="GO:0003700">
    <property type="term" value="F:DNA-binding transcription factor activity"/>
    <property type="evidence" value="ECO:0007669"/>
    <property type="project" value="InterPro"/>
</dbReference>
<keyword evidence="3" id="KW-0804">Transcription</keyword>
<dbReference type="InterPro" id="IPR014710">
    <property type="entry name" value="RmlC-like_jellyroll"/>
</dbReference>
<dbReference type="HOGENOM" id="CLU_000445_88_3_9"/>
<dbReference type="InterPro" id="IPR003313">
    <property type="entry name" value="AraC-bd"/>
</dbReference>
<dbReference type="KEGG" id="clt:CM240_1776"/>
<dbReference type="SUPFAM" id="SSF46689">
    <property type="entry name" value="Homeodomain-like"/>
    <property type="match status" value="2"/>
</dbReference>
<dbReference type="AlphaFoldDB" id="W6RZB7"/>